<dbReference type="Pfam" id="PF02153">
    <property type="entry name" value="PDH_N"/>
    <property type="match status" value="1"/>
</dbReference>
<dbReference type="InterPro" id="IPR036979">
    <property type="entry name" value="CM_dom_sf"/>
</dbReference>
<dbReference type="Pfam" id="PF20463">
    <property type="entry name" value="PDH_C"/>
    <property type="match status" value="1"/>
</dbReference>
<keyword evidence="2" id="KW-0028">Amino-acid biosynthesis</keyword>
<dbReference type="PANTHER" id="PTHR21363">
    <property type="entry name" value="PREPHENATE DEHYDROGENASE"/>
    <property type="match status" value="1"/>
</dbReference>
<dbReference type="PANTHER" id="PTHR21363:SF0">
    <property type="entry name" value="PREPHENATE DEHYDROGENASE [NADP(+)]"/>
    <property type="match status" value="1"/>
</dbReference>
<keyword evidence="2 5" id="KW-0413">Isomerase</keyword>
<keyword evidence="1 2" id="KW-0560">Oxidoreductase</keyword>
<dbReference type="PIRSF" id="PIRSF001499">
    <property type="entry name" value="Chor_mut_pdh_Tpr"/>
    <property type="match status" value="1"/>
</dbReference>
<dbReference type="InterPro" id="IPR008927">
    <property type="entry name" value="6-PGluconate_DH-like_C_sf"/>
</dbReference>
<dbReference type="InterPro" id="IPR036263">
    <property type="entry name" value="Chorismate_II_sf"/>
</dbReference>
<dbReference type="InterPro" id="IPR050812">
    <property type="entry name" value="Preph/Arog_dehydrog"/>
</dbReference>
<name>A0ABS1QTZ3_9GAMM</name>
<dbReference type="PROSITE" id="PS51168">
    <property type="entry name" value="CHORISMATE_MUT_2"/>
    <property type="match status" value="1"/>
</dbReference>
<evidence type="ECO:0000256" key="1">
    <source>
        <dbReference type="ARBA" id="ARBA00023002"/>
    </source>
</evidence>
<organism evidence="5 6">
    <name type="scientific">Zobellella iuensis</name>
    <dbReference type="NCBI Taxonomy" id="2803811"/>
    <lineage>
        <taxon>Bacteria</taxon>
        <taxon>Pseudomonadati</taxon>
        <taxon>Pseudomonadota</taxon>
        <taxon>Gammaproteobacteria</taxon>
        <taxon>Aeromonadales</taxon>
        <taxon>Aeromonadaceae</taxon>
        <taxon>Zobellella</taxon>
    </lineage>
</organism>
<feature type="domain" description="Prephenate/arogenate dehydrogenase" evidence="4">
    <location>
        <begin position="99"/>
        <end position="361"/>
    </location>
</feature>
<dbReference type="RefSeq" id="WP_202086521.1">
    <property type="nucleotide sequence ID" value="NZ_JAERTZ010000025.1"/>
</dbReference>
<dbReference type="Gene3D" id="1.10.3660.10">
    <property type="entry name" value="6-phosphogluconate dehydrogenase C-terminal like domain"/>
    <property type="match status" value="1"/>
</dbReference>
<keyword evidence="2" id="KW-0520">NAD</keyword>
<accession>A0ABS1QTZ3</accession>
<dbReference type="SUPFAM" id="SSF51735">
    <property type="entry name" value="NAD(P)-binding Rossmann-fold domains"/>
    <property type="match status" value="1"/>
</dbReference>
<dbReference type="SMART" id="SM00830">
    <property type="entry name" value="CM_2"/>
    <property type="match status" value="1"/>
</dbReference>
<evidence type="ECO:0000313" key="6">
    <source>
        <dbReference type="Proteomes" id="UP000638570"/>
    </source>
</evidence>
<comment type="pathway">
    <text evidence="2">Metabolic intermediate biosynthesis; prephenate biosynthesis; prephenate from chorismate: step 1/1.</text>
</comment>
<protein>
    <recommendedName>
        <fullName evidence="2">T-protein</fullName>
    </recommendedName>
</protein>
<dbReference type="Gene3D" id="1.20.59.10">
    <property type="entry name" value="Chorismate mutase"/>
    <property type="match status" value="1"/>
</dbReference>
<dbReference type="SUPFAM" id="SSF48600">
    <property type="entry name" value="Chorismate mutase II"/>
    <property type="match status" value="1"/>
</dbReference>
<dbReference type="GO" id="GO:0008977">
    <property type="term" value="F:prephenate dehydrogenase (NAD+) activity"/>
    <property type="evidence" value="ECO:0007669"/>
    <property type="project" value="UniProtKB-EC"/>
</dbReference>
<keyword evidence="2" id="KW-0057">Aromatic amino acid biosynthesis</keyword>
<dbReference type="NCBIfam" id="TIGR01799">
    <property type="entry name" value="CM_T"/>
    <property type="match status" value="1"/>
</dbReference>
<dbReference type="Gene3D" id="3.40.50.720">
    <property type="entry name" value="NAD(P)-binding Rossmann-like Domain"/>
    <property type="match status" value="1"/>
</dbReference>
<proteinExistence type="predicted"/>
<dbReference type="Proteomes" id="UP000638570">
    <property type="component" value="Unassembled WGS sequence"/>
</dbReference>
<reference evidence="6" key="1">
    <citation type="submission" date="2021-01" db="EMBL/GenBank/DDBJ databases">
        <title>Genome public.</title>
        <authorList>
            <person name="Liu C."/>
            <person name="Sun Q."/>
        </authorList>
    </citation>
    <scope>NUCLEOTIDE SEQUENCE [LARGE SCALE GENOMIC DNA]</scope>
    <source>
        <strain evidence="6">CGMCC 1.18722</strain>
    </source>
</reference>
<comment type="caution">
    <text evidence="5">The sequence shown here is derived from an EMBL/GenBank/DDBJ whole genome shotgun (WGS) entry which is preliminary data.</text>
</comment>
<dbReference type="InterPro" id="IPR002701">
    <property type="entry name" value="CM_II_prokaryot"/>
</dbReference>
<evidence type="ECO:0000256" key="2">
    <source>
        <dbReference type="PIRNR" id="PIRNR001499"/>
    </source>
</evidence>
<dbReference type="EMBL" id="JAERTZ010000025">
    <property type="protein sequence ID" value="MBL1378345.1"/>
    <property type="molecule type" value="Genomic_DNA"/>
</dbReference>
<dbReference type="NCBIfam" id="NF008400">
    <property type="entry name" value="PRK11199.1"/>
    <property type="match status" value="1"/>
</dbReference>
<dbReference type="InterPro" id="IPR046825">
    <property type="entry name" value="PDH_C"/>
</dbReference>
<dbReference type="InterPro" id="IPR011277">
    <property type="entry name" value="CM_T"/>
</dbReference>
<gene>
    <name evidence="5" type="primary">tyrA</name>
    <name evidence="5" type="ORF">JKV55_13580</name>
</gene>
<evidence type="ECO:0000259" key="3">
    <source>
        <dbReference type="PROSITE" id="PS51168"/>
    </source>
</evidence>
<dbReference type="GO" id="GO:0004106">
    <property type="term" value="F:chorismate mutase activity"/>
    <property type="evidence" value="ECO:0007669"/>
    <property type="project" value="UniProtKB-EC"/>
</dbReference>
<sequence length="376" mass="41594">MVDELKVLRDQIDEVDQQLVELFARRLKLVAGVGEVKSRQGVPIYAPDREAAMLARRRAEAEAKGVPPDLIEDVLRRAMRESYASEKDTGFKCIKPELSKAVVIGGAGQLGGLFAHLLRLSGYPVEILEKDDWDGADTLLGDAGLVVIAVPIDQTVAVIERLPALPVDCLLVDLTSVKSEPLEAMLAAHGGPVLGLHPMFGPDVSSLAKQVIIYSDGRGAEQYEWLLAQMRIWGARLQPVSAQEHDQAMSLVQALRHFTSFAYGAHLCAEQADLAQLLRLSSPIYRLELAMVGRLFAQDPALYADIILSSPRNLEMIRRYHRRFGELLAQLENGGREAFIEQFATVSAFFGDYADIFLKESRMLLAQANDSRHHQD</sequence>
<dbReference type="PROSITE" id="PS51176">
    <property type="entry name" value="PDH_ADH"/>
    <property type="match status" value="1"/>
</dbReference>
<dbReference type="InterPro" id="IPR003099">
    <property type="entry name" value="Prephen_DH"/>
</dbReference>
<dbReference type="InterPro" id="IPR046826">
    <property type="entry name" value="PDH_N"/>
</dbReference>
<comment type="subcellular location">
    <subcellularLocation>
        <location evidence="2">Cytoplasm</location>
    </subcellularLocation>
</comment>
<keyword evidence="6" id="KW-1185">Reference proteome</keyword>
<dbReference type="InterPro" id="IPR036291">
    <property type="entry name" value="NAD(P)-bd_dom_sf"/>
</dbReference>
<dbReference type="SUPFAM" id="SSF48179">
    <property type="entry name" value="6-phosphogluconate dehydrogenase C-terminal domain-like"/>
    <property type="match status" value="1"/>
</dbReference>
<keyword evidence="2" id="KW-0963">Cytoplasm</keyword>
<evidence type="ECO:0000313" key="5">
    <source>
        <dbReference type="EMBL" id="MBL1378345.1"/>
    </source>
</evidence>
<keyword evidence="2" id="KW-0827">Tyrosine biosynthesis</keyword>
<evidence type="ECO:0000259" key="4">
    <source>
        <dbReference type="PROSITE" id="PS51176"/>
    </source>
</evidence>
<comment type="pathway">
    <text evidence="2">Amino-acid biosynthesis; L-tyrosine biosynthesis; (4-hydroxyphenyl)pyruvate from prephenate (NAD(+) route): step 1/1.</text>
</comment>
<feature type="domain" description="Chorismate mutase" evidence="3">
    <location>
        <begin position="1"/>
        <end position="90"/>
    </location>
</feature>
<dbReference type="Pfam" id="PF01817">
    <property type="entry name" value="CM_2"/>
    <property type="match status" value="1"/>
</dbReference>
<dbReference type="InterPro" id="IPR008244">
    <property type="entry name" value="Chor_mut/prephenate_DH_T"/>
</dbReference>